<dbReference type="Proteomes" id="UP000621510">
    <property type="component" value="Unassembled WGS sequence"/>
</dbReference>
<proteinExistence type="inferred from homology"/>
<evidence type="ECO:0000313" key="5">
    <source>
        <dbReference type="Proteomes" id="UP000621510"/>
    </source>
</evidence>
<organism evidence="4 5">
    <name type="scientific">Streptomyces endocoffeicus</name>
    <dbReference type="NCBI Taxonomy" id="2898945"/>
    <lineage>
        <taxon>Bacteria</taxon>
        <taxon>Bacillati</taxon>
        <taxon>Actinomycetota</taxon>
        <taxon>Actinomycetes</taxon>
        <taxon>Kitasatosporales</taxon>
        <taxon>Streptomycetaceae</taxon>
        <taxon>Streptomyces</taxon>
    </lineage>
</organism>
<dbReference type="Gene3D" id="3.50.50.60">
    <property type="entry name" value="FAD/NAD(P)-binding domain"/>
    <property type="match status" value="1"/>
</dbReference>
<feature type="domain" description="Glucose-methanol-choline oxidoreductase C-terminal" evidence="3">
    <location>
        <begin position="11"/>
        <end position="70"/>
    </location>
</feature>
<sequence>MITPGPDITSETETCARKATGTSYHPSDTCRMGVGANTGLDPEGRMSALSGPRVVDASIMPKVITGNLNVPGDDGGEARRRIVGCTPMKPSETTHHSQPTA</sequence>
<feature type="region of interest" description="Disordered" evidence="2">
    <location>
        <begin position="1"/>
        <end position="48"/>
    </location>
</feature>
<dbReference type="PANTHER" id="PTHR11552">
    <property type="entry name" value="GLUCOSE-METHANOL-CHOLINE GMC OXIDOREDUCTASE"/>
    <property type="match status" value="1"/>
</dbReference>
<dbReference type="RefSeq" id="WP_201853956.1">
    <property type="nucleotide sequence ID" value="NZ_JAERRG010000011.1"/>
</dbReference>
<dbReference type="InterPro" id="IPR007867">
    <property type="entry name" value="GMC_OxRtase_C"/>
</dbReference>
<accession>A0ABS1PUI5</accession>
<evidence type="ECO:0000259" key="3">
    <source>
        <dbReference type="Pfam" id="PF05199"/>
    </source>
</evidence>
<evidence type="ECO:0000313" key="4">
    <source>
        <dbReference type="EMBL" id="MBL1116087.1"/>
    </source>
</evidence>
<name>A0ABS1PUI5_9ACTN</name>
<evidence type="ECO:0000256" key="1">
    <source>
        <dbReference type="ARBA" id="ARBA00010790"/>
    </source>
</evidence>
<comment type="caution">
    <text evidence="4">The sequence shown here is derived from an EMBL/GenBank/DDBJ whole genome shotgun (WGS) entry which is preliminary data.</text>
</comment>
<dbReference type="PANTHER" id="PTHR11552:SF147">
    <property type="entry name" value="CHOLINE DEHYDROGENASE, MITOCHONDRIAL"/>
    <property type="match status" value="1"/>
</dbReference>
<dbReference type="InterPro" id="IPR012132">
    <property type="entry name" value="GMC_OxRdtase"/>
</dbReference>
<dbReference type="EMBL" id="JAERRG010000011">
    <property type="protein sequence ID" value="MBL1116087.1"/>
    <property type="molecule type" value="Genomic_DNA"/>
</dbReference>
<dbReference type="Gene3D" id="3.30.560.10">
    <property type="entry name" value="Glucose Oxidase, domain 3"/>
    <property type="match status" value="1"/>
</dbReference>
<keyword evidence="5" id="KW-1185">Reference proteome</keyword>
<protein>
    <recommendedName>
        <fullName evidence="3">Glucose-methanol-choline oxidoreductase C-terminal domain-containing protein</fullName>
    </recommendedName>
</protein>
<dbReference type="Pfam" id="PF05199">
    <property type="entry name" value="GMC_oxred_C"/>
    <property type="match status" value="1"/>
</dbReference>
<comment type="similarity">
    <text evidence="1">Belongs to the GMC oxidoreductase family.</text>
</comment>
<evidence type="ECO:0000256" key="2">
    <source>
        <dbReference type="SAM" id="MobiDB-lite"/>
    </source>
</evidence>
<gene>
    <name evidence="4" type="ORF">JK364_27325</name>
</gene>
<reference evidence="4 5" key="1">
    <citation type="submission" date="2021-01" db="EMBL/GenBank/DDBJ databases">
        <title>WGS of actinomycetes isolated from Thailand.</title>
        <authorList>
            <person name="Thawai C."/>
        </authorList>
    </citation>
    <scope>NUCLEOTIDE SEQUENCE [LARGE SCALE GENOMIC DNA]</scope>
    <source>
        <strain evidence="4 5">CA3R110</strain>
    </source>
</reference>
<dbReference type="InterPro" id="IPR036188">
    <property type="entry name" value="FAD/NAD-bd_sf"/>
</dbReference>